<gene>
    <name evidence="5" type="ORF">GSTENG00015987001</name>
</gene>
<evidence type="ECO:0000256" key="2">
    <source>
        <dbReference type="PROSITE-ProRule" id="PRU00191"/>
    </source>
</evidence>
<dbReference type="OrthoDB" id="6108017at2759"/>
<feature type="compositionally biased region" description="Polar residues" evidence="3">
    <location>
        <begin position="318"/>
        <end position="327"/>
    </location>
</feature>
<organism evidence="5">
    <name type="scientific">Tetraodon nigroviridis</name>
    <name type="common">Spotted green pufferfish</name>
    <name type="synonym">Chelonodon nigroviridis</name>
    <dbReference type="NCBI Taxonomy" id="99883"/>
    <lineage>
        <taxon>Eukaryota</taxon>
        <taxon>Metazoa</taxon>
        <taxon>Chordata</taxon>
        <taxon>Craniata</taxon>
        <taxon>Vertebrata</taxon>
        <taxon>Euteleostomi</taxon>
        <taxon>Actinopterygii</taxon>
        <taxon>Neopterygii</taxon>
        <taxon>Teleostei</taxon>
        <taxon>Neoteleostei</taxon>
        <taxon>Acanthomorphata</taxon>
        <taxon>Eupercaria</taxon>
        <taxon>Tetraodontiformes</taxon>
        <taxon>Tetradontoidea</taxon>
        <taxon>Tetraodontidae</taxon>
        <taxon>Tetraodon</taxon>
    </lineage>
</organism>
<feature type="compositionally biased region" description="Basic and acidic residues" evidence="3">
    <location>
        <begin position="229"/>
        <end position="238"/>
    </location>
</feature>
<sequence>MEQREGLAESQAEGSEGKLRELTTKWFIDTQLPLIVHDGFFPKWFLGFITRKDAEEILREKELGCFLIRLSDKAIAYILSYKGKDRCRHFVINQSESGKFLVCGDTAGHDTLSELINYYRTKPIEPFGEHLTSSCVELPNEELYDIIQEKPLDAVRAVKNQQNQQNSALKPPPTRPPRNNRPGGAPPVPPRSRQVESSVWSDQERLLYAQLSKQASKETQRLQPCRDSLTGHDQRTFERSAPQLQNARRSSPLSQPVSIYTELGQDGRSRSLPLLDSSSDRGQSHCLSTHAHTPPRRSPRPVRQPALSDAAPEAALCTGSSSGSGLEQASGAAVYHLAGSPGPCEARLQQQEDVVYTEVPDKPNTLSRGAESNPGMNTYEPVEDLRPRQKQACWGLKNDKWKWPFPEVKRKW</sequence>
<dbReference type="PRINTS" id="PR00401">
    <property type="entry name" value="SH2DOMAIN"/>
</dbReference>
<keyword evidence="1 2" id="KW-0727">SH2 domain</keyword>
<dbReference type="PANTHER" id="PTHR14388:SF6">
    <property type="entry name" value="SH2 DOMAIN-CONTAINING PROTEIN 7"/>
    <property type="match status" value="1"/>
</dbReference>
<dbReference type="KEGG" id="tng:GSTEN00015987G001"/>
<dbReference type="SUPFAM" id="SSF55550">
    <property type="entry name" value="SH2 domain"/>
    <property type="match status" value="1"/>
</dbReference>
<evidence type="ECO:0000256" key="1">
    <source>
        <dbReference type="ARBA" id="ARBA00022999"/>
    </source>
</evidence>
<feature type="region of interest" description="Disordered" evidence="3">
    <location>
        <begin position="215"/>
        <end position="327"/>
    </location>
</feature>
<dbReference type="PROSITE" id="PS50001">
    <property type="entry name" value="SH2"/>
    <property type="match status" value="1"/>
</dbReference>
<evidence type="ECO:0000313" key="5">
    <source>
        <dbReference type="EMBL" id="CAF98327.1"/>
    </source>
</evidence>
<dbReference type="PANTHER" id="PTHR14388">
    <property type="entry name" value="T CELL-SPECIFIC ADAPTER PROTEIN TSAD"/>
    <property type="match status" value="1"/>
</dbReference>
<dbReference type="FunFam" id="3.30.505.10:FF:000059">
    <property type="entry name" value="hematopoietic SH2 domain-containing protein"/>
    <property type="match status" value="1"/>
</dbReference>
<reference evidence="5" key="2">
    <citation type="submission" date="2004-02" db="EMBL/GenBank/DDBJ databases">
        <authorList>
            <consortium name="Genoscope"/>
            <consortium name="Whitehead Institute Centre for Genome Research"/>
        </authorList>
    </citation>
    <scope>NUCLEOTIDE SEQUENCE</scope>
</reference>
<dbReference type="AlphaFoldDB" id="Q4SM05"/>
<dbReference type="EMBL" id="CAAE01014555">
    <property type="protein sequence ID" value="CAF98327.1"/>
    <property type="molecule type" value="Genomic_DNA"/>
</dbReference>
<dbReference type="Gene3D" id="3.30.505.10">
    <property type="entry name" value="SH2 domain"/>
    <property type="match status" value="1"/>
</dbReference>
<feature type="region of interest" description="Disordered" evidence="3">
    <location>
        <begin position="359"/>
        <end position="384"/>
    </location>
</feature>
<feature type="compositionally biased region" description="Polar residues" evidence="3">
    <location>
        <begin position="242"/>
        <end position="258"/>
    </location>
</feature>
<evidence type="ECO:0000256" key="3">
    <source>
        <dbReference type="SAM" id="MobiDB-lite"/>
    </source>
</evidence>
<reference evidence="5" key="1">
    <citation type="journal article" date="2004" name="Nature">
        <title>Genome duplication in the teleost fish Tetraodon nigroviridis reveals the early vertebrate proto-karyotype.</title>
        <authorList>
            <person name="Jaillon O."/>
            <person name="Aury J.-M."/>
            <person name="Brunet F."/>
            <person name="Petit J.-L."/>
            <person name="Stange-Thomann N."/>
            <person name="Mauceli E."/>
            <person name="Bouneau L."/>
            <person name="Fischer C."/>
            <person name="Ozouf-Costaz C."/>
            <person name="Bernot A."/>
            <person name="Nicaud S."/>
            <person name="Jaffe D."/>
            <person name="Fisher S."/>
            <person name="Lutfalla G."/>
            <person name="Dossat C."/>
            <person name="Segurens B."/>
            <person name="Dasilva C."/>
            <person name="Salanoubat M."/>
            <person name="Levy M."/>
            <person name="Boudet N."/>
            <person name="Castellano S."/>
            <person name="Anthouard V."/>
            <person name="Jubin C."/>
            <person name="Castelli V."/>
            <person name="Katinka M."/>
            <person name="Vacherie B."/>
            <person name="Biemont C."/>
            <person name="Skalli Z."/>
            <person name="Cattolico L."/>
            <person name="Poulain J."/>
            <person name="De Berardinis V."/>
            <person name="Cruaud C."/>
            <person name="Duprat S."/>
            <person name="Brottier P."/>
            <person name="Coutanceau J.-P."/>
            <person name="Gouzy J."/>
            <person name="Parra G."/>
            <person name="Lardier G."/>
            <person name="Chapple C."/>
            <person name="McKernan K.J."/>
            <person name="McEwan P."/>
            <person name="Bosak S."/>
            <person name="Kellis M."/>
            <person name="Volff J.-N."/>
            <person name="Guigo R."/>
            <person name="Zody M.C."/>
            <person name="Mesirov J."/>
            <person name="Lindblad-Toh K."/>
            <person name="Birren B."/>
            <person name="Nusbaum C."/>
            <person name="Kahn D."/>
            <person name="Robinson-Rechavi M."/>
            <person name="Laudet V."/>
            <person name="Schachter V."/>
            <person name="Quetier F."/>
            <person name="Saurin W."/>
            <person name="Scarpelli C."/>
            <person name="Wincker P."/>
            <person name="Lander E.S."/>
            <person name="Weissenbach J."/>
            <person name="Roest Crollius H."/>
        </authorList>
    </citation>
    <scope>NUCLEOTIDE SEQUENCE [LARGE SCALE GENOMIC DNA]</scope>
</reference>
<dbReference type="HOGENOM" id="CLU_039055_0_0_1"/>
<feature type="domain" description="SH2" evidence="4">
    <location>
        <begin position="44"/>
        <end position="135"/>
    </location>
</feature>
<accession>Q4SM05</accession>
<dbReference type="InterPro" id="IPR036860">
    <property type="entry name" value="SH2_dom_sf"/>
</dbReference>
<name>Q4SM05_TETNG</name>
<dbReference type="SMART" id="SM00252">
    <property type="entry name" value="SH2"/>
    <property type="match status" value="1"/>
</dbReference>
<evidence type="ECO:0000259" key="4">
    <source>
        <dbReference type="PROSITE" id="PS50001"/>
    </source>
</evidence>
<comment type="caution">
    <text evidence="5">The sequence shown here is derived from an EMBL/GenBank/DDBJ whole genome shotgun (WGS) entry which is preliminary data.</text>
</comment>
<proteinExistence type="predicted"/>
<dbReference type="InterPro" id="IPR000980">
    <property type="entry name" value="SH2"/>
</dbReference>
<feature type="region of interest" description="Disordered" evidence="3">
    <location>
        <begin position="160"/>
        <end position="200"/>
    </location>
</feature>
<protein>
    <submittedName>
        <fullName evidence="5">(spotted green pufferfish) hypothetical protein</fullName>
    </submittedName>
</protein>
<dbReference type="Pfam" id="PF00017">
    <property type="entry name" value="SH2"/>
    <property type="match status" value="1"/>
</dbReference>
<dbReference type="GO" id="GO:0005737">
    <property type="term" value="C:cytoplasm"/>
    <property type="evidence" value="ECO:0007669"/>
    <property type="project" value="TreeGrafter"/>
</dbReference>